<organism evidence="1 2">
    <name type="scientific">Cichorium intybus</name>
    <name type="common">Chicory</name>
    <dbReference type="NCBI Taxonomy" id="13427"/>
    <lineage>
        <taxon>Eukaryota</taxon>
        <taxon>Viridiplantae</taxon>
        <taxon>Streptophyta</taxon>
        <taxon>Embryophyta</taxon>
        <taxon>Tracheophyta</taxon>
        <taxon>Spermatophyta</taxon>
        <taxon>Magnoliopsida</taxon>
        <taxon>eudicotyledons</taxon>
        <taxon>Gunneridae</taxon>
        <taxon>Pentapetalae</taxon>
        <taxon>asterids</taxon>
        <taxon>campanulids</taxon>
        <taxon>Asterales</taxon>
        <taxon>Asteraceae</taxon>
        <taxon>Cichorioideae</taxon>
        <taxon>Cichorieae</taxon>
        <taxon>Cichoriinae</taxon>
        <taxon>Cichorium</taxon>
    </lineage>
</organism>
<reference evidence="2" key="1">
    <citation type="journal article" date="2022" name="Mol. Ecol. Resour.">
        <title>The genomes of chicory, endive, great burdock and yacon provide insights into Asteraceae palaeo-polyploidization history and plant inulin production.</title>
        <authorList>
            <person name="Fan W."/>
            <person name="Wang S."/>
            <person name="Wang H."/>
            <person name="Wang A."/>
            <person name="Jiang F."/>
            <person name="Liu H."/>
            <person name="Zhao H."/>
            <person name="Xu D."/>
            <person name="Zhang Y."/>
        </authorList>
    </citation>
    <scope>NUCLEOTIDE SEQUENCE [LARGE SCALE GENOMIC DNA]</scope>
    <source>
        <strain evidence="2">cv. Punajuju</strain>
    </source>
</reference>
<proteinExistence type="predicted"/>
<accession>A0ACB9CV14</accession>
<protein>
    <submittedName>
        <fullName evidence="1">Uncharacterized protein</fullName>
    </submittedName>
</protein>
<gene>
    <name evidence="1" type="ORF">L2E82_28184</name>
</gene>
<evidence type="ECO:0000313" key="2">
    <source>
        <dbReference type="Proteomes" id="UP001055811"/>
    </source>
</evidence>
<evidence type="ECO:0000313" key="1">
    <source>
        <dbReference type="EMBL" id="KAI3738164.1"/>
    </source>
</evidence>
<reference evidence="1 2" key="2">
    <citation type="journal article" date="2022" name="Mol. Ecol. Resour.">
        <title>The genomes of chicory, endive, great burdock and yacon provide insights into Asteraceae paleo-polyploidization history and plant inulin production.</title>
        <authorList>
            <person name="Fan W."/>
            <person name="Wang S."/>
            <person name="Wang H."/>
            <person name="Wang A."/>
            <person name="Jiang F."/>
            <person name="Liu H."/>
            <person name="Zhao H."/>
            <person name="Xu D."/>
            <person name="Zhang Y."/>
        </authorList>
    </citation>
    <scope>NUCLEOTIDE SEQUENCE [LARGE SCALE GENOMIC DNA]</scope>
    <source>
        <strain evidence="2">cv. Punajuju</strain>
        <tissue evidence="1">Leaves</tissue>
    </source>
</reference>
<dbReference type="EMBL" id="CM042013">
    <property type="protein sequence ID" value="KAI3738164.1"/>
    <property type="molecule type" value="Genomic_DNA"/>
</dbReference>
<dbReference type="Proteomes" id="UP001055811">
    <property type="component" value="Linkage Group LG05"/>
</dbReference>
<keyword evidence="2" id="KW-1185">Reference proteome</keyword>
<comment type="caution">
    <text evidence="1">The sequence shown here is derived from an EMBL/GenBank/DDBJ whole genome shotgun (WGS) entry which is preliminary data.</text>
</comment>
<name>A0ACB9CV14_CICIN</name>
<sequence>MGRKHLHELLEQDQEPFQLENFIADRRSQLKSTTDAGKTALRLRKRNPIIESTSSSATARNFCINHVCLFSFQDSPDFRKSPFPDFSSKENKSPCNNAAVFLHIPSRTAAMLLDAATRVQKPKPGSKHIGFGLLGSFLRRLKDRSTRTKNREIGSVNAAPSSPPSRRSRKKTVNGGMEVEGCGEKRLSYSCSNNNSSFSSGAWSGKPAELETSCSSRSIHDSDEIECLCSNPSSPFRFSLQRTPSPTRRKPDSSSPVASPSRHFLQDNAIYECQAPQETDGANDDNEKEQCSPVSVLDPLFDDDEEEHDGGALEEDDYDIECCYASVQRAKHQLLQKLQRFERLAGLDPIELEKHMLEQYYDESDDDDDDDENIIANKEEMTSEEFAREIFNHLGVGKIPWYMKKLVFDLISEENKNEEHQVIMQRVCKKLHSWKVVELNTIDMMVEMDFGSEEWKRYDDEKFKEIGVDIEEAIFGSLVDELTQELIF</sequence>